<keyword evidence="4 5" id="KW-0472">Membrane</keyword>
<dbReference type="InterPro" id="IPR051533">
    <property type="entry name" value="WaaL-like"/>
</dbReference>
<dbReference type="Proteomes" id="UP000321832">
    <property type="component" value="Unassembled WGS sequence"/>
</dbReference>
<dbReference type="PANTHER" id="PTHR37422:SF13">
    <property type="entry name" value="LIPOPOLYSACCHARIDE BIOSYNTHESIS PROTEIN PA4999-RELATED"/>
    <property type="match status" value="1"/>
</dbReference>
<dbReference type="PROSITE" id="PS51257">
    <property type="entry name" value="PROKAR_LIPOPROTEIN"/>
    <property type="match status" value="1"/>
</dbReference>
<protein>
    <submittedName>
        <fullName evidence="9">Polymerase</fullName>
    </submittedName>
</protein>
<dbReference type="InterPro" id="IPR007016">
    <property type="entry name" value="O-antigen_ligase-rel_domated"/>
</dbReference>
<gene>
    <name evidence="9" type="ORF">FSC37_19645</name>
</gene>
<dbReference type="GO" id="GO:0016020">
    <property type="term" value="C:membrane"/>
    <property type="evidence" value="ECO:0007669"/>
    <property type="project" value="UniProtKB-SubCell"/>
</dbReference>
<accession>A0A5C6U2A8</accession>
<feature type="transmembrane region" description="Helical" evidence="5">
    <location>
        <begin position="70"/>
        <end position="92"/>
    </location>
</feature>
<name>A0A5C6U2A8_9BURK</name>
<feature type="domain" description="Virulence factor membrane-bound polymerase C-terminal" evidence="7">
    <location>
        <begin position="322"/>
        <end position="480"/>
    </location>
</feature>
<feature type="transmembrane region" description="Helical" evidence="5">
    <location>
        <begin position="146"/>
        <end position="174"/>
    </location>
</feature>
<feature type="domain" description="O-antigen ligase-related" evidence="6">
    <location>
        <begin position="148"/>
        <end position="292"/>
    </location>
</feature>
<evidence type="ECO:0000259" key="8">
    <source>
        <dbReference type="Pfam" id="PF15864"/>
    </source>
</evidence>
<evidence type="ECO:0000256" key="3">
    <source>
        <dbReference type="ARBA" id="ARBA00022989"/>
    </source>
</evidence>
<dbReference type="AlphaFoldDB" id="A0A5C6U2A8"/>
<dbReference type="InterPro" id="IPR031726">
    <property type="entry name" value="PglL_A"/>
</dbReference>
<dbReference type="Pfam" id="PF04932">
    <property type="entry name" value="Wzy_C"/>
    <property type="match status" value="1"/>
</dbReference>
<feature type="transmembrane region" description="Helical" evidence="5">
    <location>
        <begin position="374"/>
        <end position="394"/>
    </location>
</feature>
<dbReference type="Pfam" id="PF15864">
    <property type="entry name" value="PglL_A"/>
    <property type="match status" value="1"/>
</dbReference>
<feature type="domain" description="Protein glycosylation ligase" evidence="8">
    <location>
        <begin position="110"/>
        <end position="134"/>
    </location>
</feature>
<dbReference type="PANTHER" id="PTHR37422">
    <property type="entry name" value="TEICHURONIC ACID BIOSYNTHESIS PROTEIN TUAE"/>
    <property type="match status" value="1"/>
</dbReference>
<feature type="transmembrane region" description="Helical" evidence="5">
    <location>
        <begin position="38"/>
        <end position="58"/>
    </location>
</feature>
<dbReference type="Pfam" id="PF11846">
    <property type="entry name" value="Wzy_C_2"/>
    <property type="match status" value="1"/>
</dbReference>
<keyword evidence="10" id="KW-1185">Reference proteome</keyword>
<feature type="transmembrane region" description="Helical" evidence="5">
    <location>
        <begin position="117"/>
        <end position="134"/>
    </location>
</feature>
<evidence type="ECO:0000313" key="10">
    <source>
        <dbReference type="Proteomes" id="UP000321832"/>
    </source>
</evidence>
<feature type="transmembrane region" description="Helical" evidence="5">
    <location>
        <begin position="236"/>
        <end position="257"/>
    </location>
</feature>
<evidence type="ECO:0000256" key="1">
    <source>
        <dbReference type="ARBA" id="ARBA00004141"/>
    </source>
</evidence>
<feature type="transmembrane region" description="Helical" evidence="5">
    <location>
        <begin position="194"/>
        <end position="215"/>
    </location>
</feature>
<proteinExistence type="predicted"/>
<evidence type="ECO:0000256" key="2">
    <source>
        <dbReference type="ARBA" id="ARBA00022692"/>
    </source>
</evidence>
<sequence>MKRGSAEWPGMALLAVLALLVACALTSPLWTGRPWSMALSSGGGLVAALLVAWAAMCLQRGGAGRVAFDAFCRALLVAGVLNTVIGLMQLYAPAWTGNDWIAASLSGDRAVGNLRQANHLCALLLWAIAGAVWLDSQGRLSRRTSGALIAFLLLGVVITASRSGTMGVLLFALWGALDRGLPRRLRGWLIASPVLYGLLFGLVSSVSGLLGVAFWGQARLQENDVSNSRGSLWAEALALVRENPWTGVGFGEFNFAWTLHEFPNRSPDYFSVAHNLPLHFAAELGIPLALVLVALLGWALWRAVGLARGGEPSQLGARRAGLVMLLLMAVFSLIEIHLWFAHLLLPTVFLFGLLVTPDGAPADAAAPRPEPPPLLPVGLVATLVLSVASLYQFSRVLPIFGMIREVELAQRIETASRSWFFSHWADFARVNTAPDSRRLAPTASAHAVLEARLLHAWAIALAQRGETDKARFIAARLKEFRKPEYEAFFAVCAQPPAADGGRPFQCEAPQRRYSYRDFR</sequence>
<evidence type="ECO:0000259" key="7">
    <source>
        <dbReference type="Pfam" id="PF11846"/>
    </source>
</evidence>
<organism evidence="9 10">
    <name type="scientific">Piscinibacter aquaticus</name>
    <dbReference type="NCBI Taxonomy" id="392597"/>
    <lineage>
        <taxon>Bacteria</taxon>
        <taxon>Pseudomonadati</taxon>
        <taxon>Pseudomonadota</taxon>
        <taxon>Betaproteobacteria</taxon>
        <taxon>Burkholderiales</taxon>
        <taxon>Sphaerotilaceae</taxon>
        <taxon>Piscinibacter</taxon>
    </lineage>
</organism>
<dbReference type="EMBL" id="VOPW01000001">
    <property type="protein sequence ID" value="TXC67133.1"/>
    <property type="molecule type" value="Genomic_DNA"/>
</dbReference>
<comment type="subcellular location">
    <subcellularLocation>
        <location evidence="1">Membrane</location>
        <topology evidence="1">Multi-pass membrane protein</topology>
    </subcellularLocation>
</comment>
<keyword evidence="2 5" id="KW-0812">Transmembrane</keyword>
<keyword evidence="3 5" id="KW-1133">Transmembrane helix</keyword>
<reference evidence="9 10" key="1">
    <citation type="submission" date="2019-08" db="EMBL/GenBank/DDBJ databases">
        <authorList>
            <person name="Khan S.A."/>
            <person name="Jeon C.O."/>
            <person name="Jeong S.E."/>
        </authorList>
    </citation>
    <scope>NUCLEOTIDE SEQUENCE [LARGE SCALE GENOMIC DNA]</scope>
    <source>
        <strain evidence="10">IMCC1728</strain>
    </source>
</reference>
<evidence type="ECO:0000256" key="5">
    <source>
        <dbReference type="SAM" id="Phobius"/>
    </source>
</evidence>
<comment type="caution">
    <text evidence="9">The sequence shown here is derived from an EMBL/GenBank/DDBJ whole genome shotgun (WGS) entry which is preliminary data.</text>
</comment>
<feature type="transmembrane region" description="Helical" evidence="5">
    <location>
        <begin position="322"/>
        <end position="354"/>
    </location>
</feature>
<dbReference type="InterPro" id="IPR021797">
    <property type="entry name" value="Wzy_C_2"/>
</dbReference>
<evidence type="ECO:0000313" key="9">
    <source>
        <dbReference type="EMBL" id="TXC67133.1"/>
    </source>
</evidence>
<evidence type="ECO:0000256" key="4">
    <source>
        <dbReference type="ARBA" id="ARBA00023136"/>
    </source>
</evidence>
<feature type="transmembrane region" description="Helical" evidence="5">
    <location>
        <begin position="277"/>
        <end position="301"/>
    </location>
</feature>
<evidence type="ECO:0000259" key="6">
    <source>
        <dbReference type="Pfam" id="PF04932"/>
    </source>
</evidence>